<feature type="signal peptide" evidence="1">
    <location>
        <begin position="1"/>
        <end position="23"/>
    </location>
</feature>
<protein>
    <submittedName>
        <fullName evidence="2">Porin</fullName>
    </submittedName>
</protein>
<sequence>MKSFMTCLGGLCLGWFCIFQANAQDTLRTFATATDELEINHDYKPLTLKLSDDGSKYIRFLIWNQIWIKATENNPGTLGVDGLPSNHSASIGIRRARLLAYAQVSPRFLILSHFGINNQTFTNGGVPGGGMSGNPGFIPVNIDLESGIGEANGQSSKKPQLFFHDVWTEFKVLDELYVGTGLHYWNGISRMSSHSTINFLAIDAPIFNWPLIEVTDQFARQFGIYAKGQVKKIDYRLALNKPFSVGSGGSFNEIRQRPQAFNVVNDNWATQGYIAYQFLEEENNKLPYFVGSYLGSKKVFNIGGGWHFHPDATSSKNANGTLNYHNIALFGLDAFLDIPLNHVKGTALTSYAVFYHYDFGPNYIRNIGIMNVGFGPGTSQNGPGNAQPTIGSGKIFYSQTGYLLPKTLLGDHGRIQPFGALTHKNFEFFDDSSFQYDLGMNYYINGHQAKITLQYSNRPVFENYRRIGSAGEFLIQTQIFL</sequence>
<keyword evidence="3" id="KW-1185">Reference proteome</keyword>
<keyword evidence="1" id="KW-0732">Signal</keyword>
<proteinExistence type="predicted"/>
<evidence type="ECO:0000313" key="2">
    <source>
        <dbReference type="EMBL" id="MFD2200482.1"/>
    </source>
</evidence>
<gene>
    <name evidence="2" type="ORF">ACFSKV_02815</name>
</gene>
<dbReference type="Proteomes" id="UP001597414">
    <property type="component" value="Unassembled WGS sequence"/>
</dbReference>
<evidence type="ECO:0000256" key="1">
    <source>
        <dbReference type="SAM" id="SignalP"/>
    </source>
</evidence>
<dbReference type="RefSeq" id="WP_380800200.1">
    <property type="nucleotide sequence ID" value="NZ_JBHUIV010000006.1"/>
</dbReference>
<feature type="chain" id="PRO_5047541759" evidence="1">
    <location>
        <begin position="24"/>
        <end position="481"/>
    </location>
</feature>
<accession>A0ABW5B2Y8</accession>
<reference evidence="3" key="1">
    <citation type="journal article" date="2019" name="Int. J. Syst. Evol. Microbiol.">
        <title>The Global Catalogue of Microorganisms (GCM) 10K type strain sequencing project: providing services to taxonomists for standard genome sequencing and annotation.</title>
        <authorList>
            <consortium name="The Broad Institute Genomics Platform"/>
            <consortium name="The Broad Institute Genome Sequencing Center for Infectious Disease"/>
            <person name="Wu L."/>
            <person name="Ma J."/>
        </authorList>
    </citation>
    <scope>NUCLEOTIDE SEQUENCE [LARGE SCALE GENOMIC DNA]</scope>
    <source>
        <strain evidence="3">KCTC 19812</strain>
    </source>
</reference>
<name>A0ABW5B2Y8_9BACT</name>
<dbReference type="EMBL" id="JBHUIV010000006">
    <property type="protein sequence ID" value="MFD2200482.1"/>
    <property type="molecule type" value="Genomic_DNA"/>
</dbReference>
<comment type="caution">
    <text evidence="2">The sequence shown here is derived from an EMBL/GenBank/DDBJ whole genome shotgun (WGS) entry which is preliminary data.</text>
</comment>
<organism evidence="2 3">
    <name type="scientific">Shivajiella indica</name>
    <dbReference type="NCBI Taxonomy" id="872115"/>
    <lineage>
        <taxon>Bacteria</taxon>
        <taxon>Pseudomonadati</taxon>
        <taxon>Bacteroidota</taxon>
        <taxon>Cytophagia</taxon>
        <taxon>Cytophagales</taxon>
        <taxon>Cyclobacteriaceae</taxon>
        <taxon>Shivajiella</taxon>
    </lineage>
</organism>
<evidence type="ECO:0000313" key="3">
    <source>
        <dbReference type="Proteomes" id="UP001597414"/>
    </source>
</evidence>